<comment type="caution">
    <text evidence="1">The sequence shown here is derived from an EMBL/GenBank/DDBJ whole genome shotgun (WGS) entry which is preliminary data.</text>
</comment>
<dbReference type="EMBL" id="CAKMRJ010005412">
    <property type="protein sequence ID" value="CAH1440730.1"/>
    <property type="molecule type" value="Genomic_DNA"/>
</dbReference>
<name>A0AAU9NSZ1_9ASTR</name>
<protein>
    <submittedName>
        <fullName evidence="1">Uncharacterized protein</fullName>
    </submittedName>
</protein>
<organism evidence="1 2">
    <name type="scientific">Lactuca virosa</name>
    <dbReference type="NCBI Taxonomy" id="75947"/>
    <lineage>
        <taxon>Eukaryota</taxon>
        <taxon>Viridiplantae</taxon>
        <taxon>Streptophyta</taxon>
        <taxon>Embryophyta</taxon>
        <taxon>Tracheophyta</taxon>
        <taxon>Spermatophyta</taxon>
        <taxon>Magnoliopsida</taxon>
        <taxon>eudicotyledons</taxon>
        <taxon>Gunneridae</taxon>
        <taxon>Pentapetalae</taxon>
        <taxon>asterids</taxon>
        <taxon>campanulids</taxon>
        <taxon>Asterales</taxon>
        <taxon>Asteraceae</taxon>
        <taxon>Cichorioideae</taxon>
        <taxon>Cichorieae</taxon>
        <taxon>Lactucinae</taxon>
        <taxon>Lactuca</taxon>
    </lineage>
</organism>
<accession>A0AAU9NSZ1</accession>
<reference evidence="1 2" key="1">
    <citation type="submission" date="2022-01" db="EMBL/GenBank/DDBJ databases">
        <authorList>
            <person name="Xiong W."/>
            <person name="Schranz E."/>
        </authorList>
    </citation>
    <scope>NUCLEOTIDE SEQUENCE [LARGE SCALE GENOMIC DNA]</scope>
</reference>
<gene>
    <name evidence="1" type="ORF">LVIROSA_LOCUS26845</name>
</gene>
<evidence type="ECO:0000313" key="1">
    <source>
        <dbReference type="EMBL" id="CAH1440730.1"/>
    </source>
</evidence>
<proteinExistence type="predicted"/>
<dbReference type="Proteomes" id="UP001157418">
    <property type="component" value="Unassembled WGS sequence"/>
</dbReference>
<sequence>MEDYKDTYNANTATANKPIQNVGALFQTKKANFVELCKSLQSDHEAFQSSIAANITKLQEDLVTKNKLMDALAIKEENCKVLETKIHYTKKQVLKANFKSVPAQNTLEMELHIVTTFADESTLTASKLFYSFGVMIA</sequence>
<dbReference type="AlphaFoldDB" id="A0AAU9NSZ1"/>
<evidence type="ECO:0000313" key="2">
    <source>
        <dbReference type="Proteomes" id="UP001157418"/>
    </source>
</evidence>
<keyword evidence="2" id="KW-1185">Reference proteome</keyword>